<accession>A0A9N9CWZ0</accession>
<gene>
    <name evidence="2" type="ORF">FMOSSE_LOCUS9832</name>
</gene>
<dbReference type="EMBL" id="CAJVPP010003016">
    <property type="protein sequence ID" value="CAG8618204.1"/>
    <property type="molecule type" value="Genomic_DNA"/>
</dbReference>
<proteinExistence type="predicted"/>
<sequence length="53" mass="6112">MSNKADPYDYMEGFGNHFTSEALKDALPKGQNTKMSIRPLRRTAFRNCVYSRP</sequence>
<comment type="caution">
    <text evidence="2">The sequence shown here is derived from an EMBL/GenBank/DDBJ whole genome shotgun (WGS) entry which is preliminary data.</text>
</comment>
<evidence type="ECO:0000259" key="1">
    <source>
        <dbReference type="Pfam" id="PF20510"/>
    </source>
</evidence>
<dbReference type="InterPro" id="IPR046452">
    <property type="entry name" value="HgmA_N"/>
</dbReference>
<dbReference type="Proteomes" id="UP000789375">
    <property type="component" value="Unassembled WGS sequence"/>
</dbReference>
<feature type="domain" description="Homogentisate 1,2-dioxygenase N-terminal" evidence="1">
    <location>
        <begin position="10"/>
        <end position="34"/>
    </location>
</feature>
<keyword evidence="3" id="KW-1185">Reference proteome</keyword>
<organism evidence="2 3">
    <name type="scientific">Funneliformis mosseae</name>
    <name type="common">Endomycorrhizal fungus</name>
    <name type="synonym">Glomus mosseae</name>
    <dbReference type="NCBI Taxonomy" id="27381"/>
    <lineage>
        <taxon>Eukaryota</taxon>
        <taxon>Fungi</taxon>
        <taxon>Fungi incertae sedis</taxon>
        <taxon>Mucoromycota</taxon>
        <taxon>Glomeromycotina</taxon>
        <taxon>Glomeromycetes</taxon>
        <taxon>Glomerales</taxon>
        <taxon>Glomeraceae</taxon>
        <taxon>Funneliformis</taxon>
    </lineage>
</organism>
<dbReference type="Pfam" id="PF20510">
    <property type="entry name" value="HgmA_N"/>
    <property type="match status" value="1"/>
</dbReference>
<reference evidence="2" key="1">
    <citation type="submission" date="2021-06" db="EMBL/GenBank/DDBJ databases">
        <authorList>
            <person name="Kallberg Y."/>
            <person name="Tangrot J."/>
            <person name="Rosling A."/>
        </authorList>
    </citation>
    <scope>NUCLEOTIDE SEQUENCE</scope>
    <source>
        <strain evidence="2">87-6 pot B 2015</strain>
    </source>
</reference>
<dbReference type="AlphaFoldDB" id="A0A9N9CWZ0"/>
<protein>
    <submittedName>
        <fullName evidence="2">3795_t:CDS:1</fullName>
    </submittedName>
</protein>
<evidence type="ECO:0000313" key="2">
    <source>
        <dbReference type="EMBL" id="CAG8618204.1"/>
    </source>
</evidence>
<evidence type="ECO:0000313" key="3">
    <source>
        <dbReference type="Proteomes" id="UP000789375"/>
    </source>
</evidence>
<name>A0A9N9CWZ0_FUNMO</name>